<dbReference type="EMBL" id="KV454292">
    <property type="protein sequence ID" value="ODQ74079.1"/>
    <property type="molecule type" value="Genomic_DNA"/>
</dbReference>
<reference evidence="1 2" key="1">
    <citation type="journal article" date="2016" name="Proc. Natl. Acad. Sci. U.S.A.">
        <title>Comparative genomics of biotechnologically important yeasts.</title>
        <authorList>
            <person name="Riley R."/>
            <person name="Haridas S."/>
            <person name="Wolfe K.H."/>
            <person name="Lopes M.R."/>
            <person name="Hittinger C.T."/>
            <person name="Goeker M."/>
            <person name="Salamov A.A."/>
            <person name="Wisecaver J.H."/>
            <person name="Long T.M."/>
            <person name="Calvey C.H."/>
            <person name="Aerts A.L."/>
            <person name="Barry K.W."/>
            <person name="Choi C."/>
            <person name="Clum A."/>
            <person name="Coughlan A.Y."/>
            <person name="Deshpande S."/>
            <person name="Douglass A.P."/>
            <person name="Hanson S.J."/>
            <person name="Klenk H.-P."/>
            <person name="LaButti K.M."/>
            <person name="Lapidus A."/>
            <person name="Lindquist E.A."/>
            <person name="Lipzen A.M."/>
            <person name="Meier-Kolthoff J.P."/>
            <person name="Ohm R.A."/>
            <person name="Otillar R.P."/>
            <person name="Pangilinan J.L."/>
            <person name="Peng Y."/>
            <person name="Rokas A."/>
            <person name="Rosa C.A."/>
            <person name="Scheuner C."/>
            <person name="Sibirny A.A."/>
            <person name="Slot J.C."/>
            <person name="Stielow J.B."/>
            <person name="Sun H."/>
            <person name="Kurtzman C.P."/>
            <person name="Blackwell M."/>
            <person name="Grigoriev I.V."/>
            <person name="Jeffries T.W."/>
        </authorList>
    </citation>
    <scope>NUCLEOTIDE SEQUENCE [LARGE SCALE GENOMIC DNA]</scope>
    <source>
        <strain evidence="1 2">NRRL Y-11557</strain>
    </source>
</reference>
<keyword evidence="2" id="KW-1185">Reference proteome</keyword>
<evidence type="ECO:0000313" key="1">
    <source>
        <dbReference type="EMBL" id="ODQ74079.1"/>
    </source>
</evidence>
<dbReference type="AlphaFoldDB" id="A0A1E3Q8Q1"/>
<protein>
    <submittedName>
        <fullName evidence="1">Uncharacterized protein</fullName>
    </submittedName>
</protein>
<organism evidence="1 2">
    <name type="scientific">Lipomyces starkeyi NRRL Y-11557</name>
    <dbReference type="NCBI Taxonomy" id="675824"/>
    <lineage>
        <taxon>Eukaryota</taxon>
        <taxon>Fungi</taxon>
        <taxon>Dikarya</taxon>
        <taxon>Ascomycota</taxon>
        <taxon>Saccharomycotina</taxon>
        <taxon>Lipomycetes</taxon>
        <taxon>Lipomycetales</taxon>
        <taxon>Lipomycetaceae</taxon>
        <taxon>Lipomyces</taxon>
    </lineage>
</organism>
<evidence type="ECO:0000313" key="2">
    <source>
        <dbReference type="Proteomes" id="UP000094385"/>
    </source>
</evidence>
<name>A0A1E3Q8Q1_LIPST</name>
<gene>
    <name evidence="1" type="ORF">LIPSTDRAFT_69628</name>
</gene>
<proteinExistence type="predicted"/>
<sequence length="61" mass="6761">MLGILLVPSDPYIVSFRRTDVVLTPSDGPLLPDPNDIWPISPEGVILLISVRIRRLPIRTG</sequence>
<dbReference type="Proteomes" id="UP000094385">
    <property type="component" value="Unassembled WGS sequence"/>
</dbReference>
<accession>A0A1E3Q8Q1</accession>